<feature type="compositionally biased region" description="Low complexity" evidence="1">
    <location>
        <begin position="421"/>
        <end position="435"/>
    </location>
</feature>
<reference evidence="3 4" key="1">
    <citation type="submission" date="2023-08" db="EMBL/GenBank/DDBJ databases">
        <title>Black Yeasts Isolated from many extreme environments.</title>
        <authorList>
            <person name="Coleine C."/>
            <person name="Stajich J.E."/>
            <person name="Selbmann L."/>
        </authorList>
    </citation>
    <scope>NUCLEOTIDE SEQUENCE [LARGE SCALE GENOMIC DNA]</scope>
    <source>
        <strain evidence="3 4">CCFEE 5885</strain>
    </source>
</reference>
<dbReference type="Gene3D" id="3.50.50.60">
    <property type="entry name" value="FAD/NAD(P)-binding domain"/>
    <property type="match status" value="1"/>
</dbReference>
<dbReference type="Proteomes" id="UP001345013">
    <property type="component" value="Unassembled WGS sequence"/>
</dbReference>
<dbReference type="PRINTS" id="PR00411">
    <property type="entry name" value="PNDRDTASEI"/>
</dbReference>
<evidence type="ECO:0000259" key="2">
    <source>
        <dbReference type="Pfam" id="PF07992"/>
    </source>
</evidence>
<dbReference type="PRINTS" id="PR00368">
    <property type="entry name" value="FADPNR"/>
</dbReference>
<dbReference type="PANTHER" id="PTHR43735:SF24">
    <property type="entry name" value="NUCLEOTIDE-DISULPHIDE OXIDOREDUCTASE AMID-LIKE, PUTATIVE (AFU_ORTHOLOGUE AFUA_1G17180)-RELATED"/>
    <property type="match status" value="1"/>
</dbReference>
<dbReference type="InterPro" id="IPR023753">
    <property type="entry name" value="FAD/NAD-binding_dom"/>
</dbReference>
<keyword evidence="4" id="KW-1185">Reference proteome</keyword>
<sequence length="484" mass="51444">MPYKVLIVGGCYAGLAAAINLLDLCEGRAPRFAPGTEPSQQKFLIEITIVDERDGFYHVIGSPLALASSAYAQKAWVQFKDVPGLQHPAIRLVHGSVTRVDPDAKTAVITPSGSTDASQHEYDYLIAASGLRRVWPVVPQQLTREEYLKEAQGHINAVKRAEKGVVVIGGGAVGIEMAAELKAVEPNVKVTLIHSRDRLLSSEPLPDDFKDETLSLLRSVDVEVITGKRVESQAVDEDNTTTTLTLSDKSSLTASCVINAISRSVPTTTYLPQAALDSEGYVKIKPSLHFHDDYHFAAGDIALWSGIKRCGAAMHMGNYSRPVSPNGIASRHVPQYKELTEHVPVIGIAIGTTCATYSPTEGVKSGPEVLKYMFGDDLGFNNCFNYMQLGQAPSSVIEPSVGGPTDLGVTDTVLHGRVESGETTPTLSTTSTSSEVDADLQTPLHAGGDAAGTDLEASAKTLGHAADVEVEGVVDGIRGSSIKA</sequence>
<evidence type="ECO:0000313" key="4">
    <source>
        <dbReference type="Proteomes" id="UP001345013"/>
    </source>
</evidence>
<dbReference type="EMBL" id="JAVRRG010000065">
    <property type="protein sequence ID" value="KAK5092057.1"/>
    <property type="molecule type" value="Genomic_DNA"/>
</dbReference>
<comment type="caution">
    <text evidence="3">The sequence shown here is derived from an EMBL/GenBank/DDBJ whole genome shotgun (WGS) entry which is preliminary data.</text>
</comment>
<dbReference type="PANTHER" id="PTHR43735">
    <property type="entry name" value="APOPTOSIS-INDUCING FACTOR 1"/>
    <property type="match status" value="1"/>
</dbReference>
<dbReference type="Gene3D" id="3.50.50.100">
    <property type="match status" value="1"/>
</dbReference>
<gene>
    <name evidence="3" type="ORF">LTR24_005600</name>
</gene>
<protein>
    <recommendedName>
        <fullName evidence="2">FAD/NAD(P)-binding domain-containing protein</fullName>
    </recommendedName>
</protein>
<dbReference type="Pfam" id="PF07992">
    <property type="entry name" value="Pyr_redox_2"/>
    <property type="match status" value="1"/>
</dbReference>
<feature type="region of interest" description="Disordered" evidence="1">
    <location>
        <begin position="416"/>
        <end position="436"/>
    </location>
</feature>
<evidence type="ECO:0000256" key="1">
    <source>
        <dbReference type="SAM" id="MobiDB-lite"/>
    </source>
</evidence>
<evidence type="ECO:0000313" key="3">
    <source>
        <dbReference type="EMBL" id="KAK5092057.1"/>
    </source>
</evidence>
<dbReference type="InterPro" id="IPR036188">
    <property type="entry name" value="FAD/NAD-bd_sf"/>
</dbReference>
<dbReference type="SUPFAM" id="SSF51905">
    <property type="entry name" value="FAD/NAD(P)-binding domain"/>
    <property type="match status" value="1"/>
</dbReference>
<feature type="domain" description="FAD/NAD(P)-binding" evidence="2">
    <location>
        <begin position="3"/>
        <end position="317"/>
    </location>
</feature>
<name>A0ABR0K912_9EURO</name>
<accession>A0ABR0K912</accession>
<proteinExistence type="predicted"/>
<organism evidence="3 4">
    <name type="scientific">Lithohypha guttulata</name>
    <dbReference type="NCBI Taxonomy" id="1690604"/>
    <lineage>
        <taxon>Eukaryota</taxon>
        <taxon>Fungi</taxon>
        <taxon>Dikarya</taxon>
        <taxon>Ascomycota</taxon>
        <taxon>Pezizomycotina</taxon>
        <taxon>Eurotiomycetes</taxon>
        <taxon>Chaetothyriomycetidae</taxon>
        <taxon>Chaetothyriales</taxon>
        <taxon>Trichomeriaceae</taxon>
        <taxon>Lithohypha</taxon>
    </lineage>
</organism>